<protein>
    <recommendedName>
        <fullName evidence="4">RNA polymerase sigma-70 region 4 domain-containing protein</fullName>
    </recommendedName>
</protein>
<dbReference type="SUPFAM" id="SSF88659">
    <property type="entry name" value="Sigma3 and sigma4 domains of RNA polymerase sigma factors"/>
    <property type="match status" value="1"/>
</dbReference>
<organism evidence="2 3">
    <name type="scientific">Candidatus Enterococcus testudinis</name>
    <dbReference type="NCBI Taxonomy" id="1834191"/>
    <lineage>
        <taxon>Bacteria</taxon>
        <taxon>Bacillati</taxon>
        <taxon>Bacillota</taxon>
        <taxon>Bacilli</taxon>
        <taxon>Lactobacillales</taxon>
        <taxon>Enterococcaceae</taxon>
        <taxon>Enterococcus</taxon>
    </lineage>
</organism>
<sequence length="159" mass="19156">MRFQWLKDYQELDDQIIYLKWNLNKSKLERVRWVYGDLQEVRLEKNSRASSLEENIEKITREIELLDEQRTEMLAIINSFKGLENDIVRMKYIEGMKLDDIAEEIGYSASHIRKKHAEIRGKFDFLDDYESNTSKRQTKISEIDHYNRDRSEEGQISLF</sequence>
<dbReference type="Gene3D" id="1.20.140.160">
    <property type="match status" value="1"/>
</dbReference>
<accession>A0A242A711</accession>
<dbReference type="STRING" id="1834191.A5886_001821"/>
<keyword evidence="3" id="KW-1185">Reference proteome</keyword>
<proteinExistence type="predicted"/>
<dbReference type="OrthoDB" id="2454082at2"/>
<name>A0A242A711_9ENTE</name>
<dbReference type="InterPro" id="IPR013324">
    <property type="entry name" value="RNA_pol_sigma_r3/r4-like"/>
</dbReference>
<dbReference type="EMBL" id="NGKU01000001">
    <property type="protein sequence ID" value="OTN76742.1"/>
    <property type="molecule type" value="Genomic_DNA"/>
</dbReference>
<evidence type="ECO:0008006" key="4">
    <source>
        <dbReference type="Google" id="ProtNLM"/>
    </source>
</evidence>
<dbReference type="RefSeq" id="WP_086274718.1">
    <property type="nucleotide sequence ID" value="NZ_NGKU01000001.1"/>
</dbReference>
<dbReference type="AlphaFoldDB" id="A0A242A711"/>
<reference evidence="2 3" key="1">
    <citation type="submission" date="2017-05" db="EMBL/GenBank/DDBJ databases">
        <title>The Genome Sequence of Enterococcus sp. 8G7_MSG3316.</title>
        <authorList>
            <consortium name="The Broad Institute Genomics Platform"/>
            <consortium name="The Broad Institute Genomic Center for Infectious Diseases"/>
            <person name="Earl A."/>
            <person name="Manson A."/>
            <person name="Schwartman J."/>
            <person name="Gilmore M."/>
            <person name="Abouelleil A."/>
            <person name="Cao P."/>
            <person name="Chapman S."/>
            <person name="Cusick C."/>
            <person name="Shea T."/>
            <person name="Young S."/>
            <person name="Neafsey D."/>
            <person name="Nusbaum C."/>
            <person name="Birren B."/>
        </authorList>
    </citation>
    <scope>NUCLEOTIDE SEQUENCE [LARGE SCALE GENOMIC DNA]</scope>
    <source>
        <strain evidence="2 3">8G7_MSG3316</strain>
    </source>
</reference>
<evidence type="ECO:0000256" key="1">
    <source>
        <dbReference type="SAM" id="Coils"/>
    </source>
</evidence>
<gene>
    <name evidence="2" type="ORF">A5886_001821</name>
</gene>
<keyword evidence="1" id="KW-0175">Coiled coil</keyword>
<dbReference type="Proteomes" id="UP000195043">
    <property type="component" value="Unassembled WGS sequence"/>
</dbReference>
<feature type="coiled-coil region" evidence="1">
    <location>
        <begin position="42"/>
        <end position="69"/>
    </location>
</feature>
<evidence type="ECO:0000313" key="2">
    <source>
        <dbReference type="EMBL" id="OTN76742.1"/>
    </source>
</evidence>
<evidence type="ECO:0000313" key="3">
    <source>
        <dbReference type="Proteomes" id="UP000195043"/>
    </source>
</evidence>
<comment type="caution">
    <text evidence="2">The sequence shown here is derived from an EMBL/GenBank/DDBJ whole genome shotgun (WGS) entry which is preliminary data.</text>
</comment>